<reference evidence="2 3" key="1">
    <citation type="submission" date="2019-03" db="EMBL/GenBank/DDBJ databases">
        <title>Genomic Encyclopedia of Archaeal and Bacterial Type Strains, Phase II (KMG-II): from individual species to whole genera.</title>
        <authorList>
            <person name="Goeker M."/>
        </authorList>
    </citation>
    <scope>NUCLEOTIDE SEQUENCE [LARGE SCALE GENOMIC DNA]</scope>
    <source>
        <strain evidence="2 3">RL-C</strain>
    </source>
</reference>
<protein>
    <recommendedName>
        <fullName evidence="1">AAA+ ATPase domain-containing protein</fullName>
    </recommendedName>
</protein>
<dbReference type="SUPFAM" id="SSF52540">
    <property type="entry name" value="P-loop containing nucleoside triphosphate hydrolases"/>
    <property type="match status" value="1"/>
</dbReference>
<dbReference type="SMART" id="SM00382">
    <property type="entry name" value="AAA"/>
    <property type="match status" value="1"/>
</dbReference>
<evidence type="ECO:0000259" key="1">
    <source>
        <dbReference type="SMART" id="SM00382"/>
    </source>
</evidence>
<proteinExistence type="predicted"/>
<dbReference type="InterPro" id="IPR027417">
    <property type="entry name" value="P-loop_NTPase"/>
</dbReference>
<accession>A0A4R2EAH6</accession>
<dbReference type="AlphaFoldDB" id="A0A4R2EAH6"/>
<name>A0A4R2EAH6_9BACT</name>
<dbReference type="Proteomes" id="UP000294830">
    <property type="component" value="Unassembled WGS sequence"/>
</dbReference>
<dbReference type="InterPro" id="IPR003593">
    <property type="entry name" value="AAA+_ATPase"/>
</dbReference>
<dbReference type="RefSeq" id="WP_131840150.1">
    <property type="nucleotide sequence ID" value="NZ_SLWB01000015.1"/>
</dbReference>
<organism evidence="2 3">
    <name type="scientific">Acetobacteroides hydrogenigenes</name>
    <dbReference type="NCBI Taxonomy" id="979970"/>
    <lineage>
        <taxon>Bacteria</taxon>
        <taxon>Pseudomonadati</taxon>
        <taxon>Bacteroidota</taxon>
        <taxon>Bacteroidia</taxon>
        <taxon>Bacteroidales</taxon>
        <taxon>Rikenellaceae</taxon>
        <taxon>Acetobacteroides</taxon>
    </lineage>
</organism>
<evidence type="ECO:0000313" key="3">
    <source>
        <dbReference type="Proteomes" id="UP000294830"/>
    </source>
</evidence>
<dbReference type="Gene3D" id="3.40.50.300">
    <property type="entry name" value="P-loop containing nucleotide triphosphate hydrolases"/>
    <property type="match status" value="1"/>
</dbReference>
<gene>
    <name evidence="2" type="ORF">CLV25_11562</name>
</gene>
<feature type="domain" description="AAA+ ATPase" evidence="1">
    <location>
        <begin position="34"/>
        <end position="175"/>
    </location>
</feature>
<sequence>MGRKAMSVQELLSTRYRELEFEGDWLDTIGKPELTGSWFIWGNSGNGKTRFALQLAKYMTNFGKVAYDSLEEGGCKSMADAIREVGIESSNRFQLLDMEQIEDLDARLEKRKSPDIIFIDSIQYARINGKKITTFEFKQLVEKHRHKLFIVISHASGKKPKGNVADDIHYHSSVKLWVEGFKAFPKSRYKGTEPYVIWPEGALEVWGN</sequence>
<dbReference type="EMBL" id="SLWB01000015">
    <property type="protein sequence ID" value="TCN63712.1"/>
    <property type="molecule type" value="Genomic_DNA"/>
</dbReference>
<dbReference type="OrthoDB" id="796468at2"/>
<comment type="caution">
    <text evidence="2">The sequence shown here is derived from an EMBL/GenBank/DDBJ whole genome shotgun (WGS) entry which is preliminary data.</text>
</comment>
<evidence type="ECO:0000313" key="2">
    <source>
        <dbReference type="EMBL" id="TCN63712.1"/>
    </source>
</evidence>
<keyword evidence="3" id="KW-1185">Reference proteome</keyword>